<feature type="compositionally biased region" description="Polar residues" evidence="2">
    <location>
        <begin position="38"/>
        <end position="49"/>
    </location>
</feature>
<dbReference type="AlphaFoldDB" id="A0A158R2T6"/>
<dbReference type="InterPro" id="IPR039467">
    <property type="entry name" value="TFIIIB_B''_Myb"/>
</dbReference>
<evidence type="ECO:0000313" key="4">
    <source>
        <dbReference type="EMBL" id="VDL80406.1"/>
    </source>
</evidence>
<keyword evidence="5" id="KW-1185">Reference proteome</keyword>
<reference evidence="6" key="1">
    <citation type="submission" date="2016-04" db="UniProtKB">
        <authorList>
            <consortium name="WormBaseParasite"/>
        </authorList>
    </citation>
    <scope>IDENTIFICATION</scope>
</reference>
<dbReference type="GO" id="GO:0070898">
    <property type="term" value="P:RNA polymerase III preinitiation complex assembly"/>
    <property type="evidence" value="ECO:0007669"/>
    <property type="project" value="TreeGrafter"/>
</dbReference>
<dbReference type="Pfam" id="PF15963">
    <property type="entry name" value="Myb_DNA-bind_7"/>
    <property type="match status" value="1"/>
</dbReference>
<feature type="compositionally biased region" description="Polar residues" evidence="2">
    <location>
        <begin position="482"/>
        <end position="492"/>
    </location>
</feature>
<feature type="region of interest" description="Disordered" evidence="2">
    <location>
        <begin position="345"/>
        <end position="366"/>
    </location>
</feature>
<feature type="region of interest" description="Disordered" evidence="2">
    <location>
        <begin position="1"/>
        <end position="101"/>
    </location>
</feature>
<dbReference type="GO" id="GO:0005634">
    <property type="term" value="C:nucleus"/>
    <property type="evidence" value="ECO:0007669"/>
    <property type="project" value="UniProtKB-SubCell"/>
</dbReference>
<evidence type="ECO:0000313" key="6">
    <source>
        <dbReference type="WBParaSite" id="NBR_0001681001-mRNA-1"/>
    </source>
</evidence>
<dbReference type="PANTHER" id="PTHR22929:SF0">
    <property type="entry name" value="TRANSCRIPTION FACTOR TFIIIB COMPONENT B'' HOMOLOG"/>
    <property type="match status" value="1"/>
</dbReference>
<feature type="compositionally biased region" description="Polar residues" evidence="2">
    <location>
        <begin position="518"/>
        <end position="527"/>
    </location>
</feature>
<sequence>MLARRNRIVAKPNLGKAAKTGSASSTGARASLTDPEIESTSATNSQQDVSADVMSKLLGSASESTSETVQESPSAPTVDVEDATAPPNEETSTSYVDPLSPAKRVAHTRTVSGVPDSIISTIPTDYYVPKLPRPRRKFTGEEELDPKKMRMMDMIYWNPKKEKGMTKRHAETESVIADERKAPSVDLQSSSASKVAAPQVTIGPDGRLVIDEKSLVIPEKGGEETSVWETVDEDRVSRRVTSLSFRTRLWRKGSPWSEKETELFYEILRCTGPDFGLMHEFFPSRARNELKSKYNREERTNWRKMSEVSGNKCIMSRPTLLADDLYERAAAMQKEIEEEALAKKLKKRKERKKQRKLKVQEPEDPMEAKLRRIKRKLMKEANKQWDESTADLVGEAADLIRQLEREWSKRKNRTADVAFYRNSADGRVSESSDGAGNGGPGVELRGQAEERRETMSPNQNSPDLSTSQRKKRKNSKVEHTSATKVCNGNADDVSTQHCNISAESHVDVEMGTSERDGSASQPNNSGDGTADDGVLRTRASKPSEEVVLKRDRRSHRQGPGTMAAMDSYYAVPLRRAAQDFRRYGARPADIRIIGKNQPRSGNGFCSTLKACGTYKGFRRYGASPADISLLVSEIG</sequence>
<name>A0A158R2T6_NIPBR</name>
<reference evidence="4 5" key="2">
    <citation type="submission" date="2018-11" db="EMBL/GenBank/DDBJ databases">
        <authorList>
            <consortium name="Pathogen Informatics"/>
        </authorList>
    </citation>
    <scope>NUCLEOTIDE SEQUENCE [LARGE SCALE GENOMIC DNA]</scope>
</reference>
<dbReference type="GO" id="GO:0000126">
    <property type="term" value="C:transcription factor TFIIIB complex"/>
    <property type="evidence" value="ECO:0007669"/>
    <property type="project" value="TreeGrafter"/>
</dbReference>
<dbReference type="InterPro" id="IPR009057">
    <property type="entry name" value="Homeodomain-like_sf"/>
</dbReference>
<dbReference type="EMBL" id="UYSL01022408">
    <property type="protein sequence ID" value="VDL80406.1"/>
    <property type="molecule type" value="Genomic_DNA"/>
</dbReference>
<protein>
    <submittedName>
        <fullName evidence="6">Transcription factor TFIIIB component B'' homolog (inferred by orthology to a human protein)</fullName>
    </submittedName>
</protein>
<dbReference type="SMART" id="SM00717">
    <property type="entry name" value="SANT"/>
    <property type="match status" value="1"/>
</dbReference>
<accession>A0A158R2T6</accession>
<feature type="domain" description="Myb-like" evidence="3">
    <location>
        <begin position="252"/>
        <end position="300"/>
    </location>
</feature>
<dbReference type="PANTHER" id="PTHR22929">
    <property type="entry name" value="RNA POLYMERASE III TRANSCRIPTION INITIATION FACTOR B"/>
    <property type="match status" value="1"/>
</dbReference>
<feature type="compositionally biased region" description="Polar residues" evidence="2">
    <location>
        <begin position="61"/>
        <end position="75"/>
    </location>
</feature>
<comment type="subcellular location">
    <subcellularLocation>
        <location evidence="1">Nucleus</location>
    </subcellularLocation>
</comment>
<evidence type="ECO:0000259" key="3">
    <source>
        <dbReference type="SMART" id="SM00717"/>
    </source>
</evidence>
<dbReference type="InterPro" id="IPR001005">
    <property type="entry name" value="SANT/Myb"/>
</dbReference>
<dbReference type="WBParaSite" id="NBR_0001681001-mRNA-1">
    <property type="protein sequence ID" value="NBR_0001681001-mRNA-1"/>
    <property type="gene ID" value="NBR_0001681001"/>
</dbReference>
<evidence type="ECO:0000256" key="2">
    <source>
        <dbReference type="SAM" id="MobiDB-lite"/>
    </source>
</evidence>
<evidence type="ECO:0000256" key="1">
    <source>
        <dbReference type="ARBA" id="ARBA00004123"/>
    </source>
</evidence>
<dbReference type="GO" id="GO:0001156">
    <property type="term" value="F:TFIIIC-class transcription factor complex binding"/>
    <property type="evidence" value="ECO:0007669"/>
    <property type="project" value="TreeGrafter"/>
</dbReference>
<dbReference type="STRING" id="27835.A0A158R2T6"/>
<feature type="region of interest" description="Disordered" evidence="2">
    <location>
        <begin position="510"/>
        <end position="563"/>
    </location>
</feature>
<feature type="compositionally biased region" description="Basic residues" evidence="2">
    <location>
        <begin position="345"/>
        <end position="357"/>
    </location>
</feature>
<organism evidence="6">
    <name type="scientific">Nippostrongylus brasiliensis</name>
    <name type="common">Rat hookworm</name>
    <dbReference type="NCBI Taxonomy" id="27835"/>
    <lineage>
        <taxon>Eukaryota</taxon>
        <taxon>Metazoa</taxon>
        <taxon>Ecdysozoa</taxon>
        <taxon>Nematoda</taxon>
        <taxon>Chromadorea</taxon>
        <taxon>Rhabditida</taxon>
        <taxon>Rhabditina</taxon>
        <taxon>Rhabditomorpha</taxon>
        <taxon>Strongyloidea</taxon>
        <taxon>Heligmosomidae</taxon>
        <taxon>Nippostrongylus</taxon>
    </lineage>
</organism>
<gene>
    <name evidence="4" type="ORF">NBR_LOCUS16811</name>
</gene>
<proteinExistence type="predicted"/>
<feature type="compositionally biased region" description="Polar residues" evidence="2">
    <location>
        <begin position="455"/>
        <end position="467"/>
    </location>
</feature>
<evidence type="ECO:0000313" key="5">
    <source>
        <dbReference type="Proteomes" id="UP000271162"/>
    </source>
</evidence>
<dbReference type="SUPFAM" id="SSF46689">
    <property type="entry name" value="Homeodomain-like"/>
    <property type="match status" value="1"/>
</dbReference>
<feature type="region of interest" description="Disordered" evidence="2">
    <location>
        <begin position="426"/>
        <end position="492"/>
    </location>
</feature>
<feature type="compositionally biased region" description="Low complexity" evidence="2">
    <location>
        <begin position="14"/>
        <end position="33"/>
    </location>
</feature>
<dbReference type="Proteomes" id="UP000271162">
    <property type="component" value="Unassembled WGS sequence"/>
</dbReference>